<dbReference type="InterPro" id="IPR012338">
    <property type="entry name" value="Beta-lactam/transpept-like"/>
</dbReference>
<evidence type="ECO:0000256" key="9">
    <source>
        <dbReference type="ARBA" id="ARBA00023316"/>
    </source>
</evidence>
<keyword evidence="7 10" id="KW-1133">Transmembrane helix</keyword>
<dbReference type="SUPFAM" id="SSF56601">
    <property type="entry name" value="beta-lactamase/transpeptidase-like"/>
    <property type="match status" value="1"/>
</dbReference>
<organism evidence="13 14">
    <name type="scientific">Candidatus Collierbacteria bacterium GW2011_GWA1_44_12</name>
    <dbReference type="NCBI Taxonomy" id="1618376"/>
    <lineage>
        <taxon>Bacteria</taxon>
        <taxon>Candidatus Collieribacteriota</taxon>
    </lineage>
</organism>
<proteinExistence type="predicted"/>
<dbReference type="SUPFAM" id="SSF56519">
    <property type="entry name" value="Penicillin binding protein dimerisation domain"/>
    <property type="match status" value="1"/>
</dbReference>
<protein>
    <submittedName>
        <fullName evidence="13">Penicillin-binding protein 2</fullName>
    </submittedName>
</protein>
<feature type="transmembrane region" description="Helical" evidence="10">
    <location>
        <begin position="9"/>
        <end position="37"/>
    </location>
</feature>
<comment type="caution">
    <text evidence="13">The sequence shown here is derived from an EMBL/GenBank/DDBJ whole genome shotgun (WGS) entry which is preliminary data.</text>
</comment>
<dbReference type="Gene3D" id="3.90.1310.10">
    <property type="entry name" value="Penicillin-binding protein 2a (Domain 2)"/>
    <property type="match status" value="1"/>
</dbReference>
<dbReference type="GO" id="GO:0005886">
    <property type="term" value="C:plasma membrane"/>
    <property type="evidence" value="ECO:0007669"/>
    <property type="project" value="UniProtKB-SubCell"/>
</dbReference>
<dbReference type="InterPro" id="IPR005311">
    <property type="entry name" value="PBP_dimer"/>
</dbReference>
<evidence type="ECO:0000256" key="1">
    <source>
        <dbReference type="ARBA" id="ARBA00004167"/>
    </source>
</evidence>
<evidence type="ECO:0000256" key="10">
    <source>
        <dbReference type="SAM" id="Phobius"/>
    </source>
</evidence>
<evidence type="ECO:0000256" key="8">
    <source>
        <dbReference type="ARBA" id="ARBA00023136"/>
    </source>
</evidence>
<reference evidence="13 14" key="1">
    <citation type="journal article" date="2015" name="Nature">
        <title>rRNA introns, odd ribosomes, and small enigmatic genomes across a large radiation of phyla.</title>
        <authorList>
            <person name="Brown C.T."/>
            <person name="Hug L.A."/>
            <person name="Thomas B.C."/>
            <person name="Sharon I."/>
            <person name="Castelle C.J."/>
            <person name="Singh A."/>
            <person name="Wilkins M.J."/>
            <person name="Williams K.H."/>
            <person name="Banfield J.F."/>
        </authorList>
    </citation>
    <scope>NUCLEOTIDE SEQUENCE [LARGE SCALE GENOMIC DNA]</scope>
</reference>
<dbReference type="AlphaFoldDB" id="A0A0G1IUE2"/>
<evidence type="ECO:0000259" key="12">
    <source>
        <dbReference type="Pfam" id="PF03717"/>
    </source>
</evidence>
<dbReference type="GO" id="GO:0009252">
    <property type="term" value="P:peptidoglycan biosynthetic process"/>
    <property type="evidence" value="ECO:0007669"/>
    <property type="project" value="UniProtKB-KW"/>
</dbReference>
<dbReference type="Proteomes" id="UP000034069">
    <property type="component" value="Unassembled WGS sequence"/>
</dbReference>
<keyword evidence="6" id="KW-0573">Peptidoglycan synthesis</keyword>
<dbReference type="PANTHER" id="PTHR30627">
    <property type="entry name" value="PEPTIDOGLYCAN D,D-TRANSPEPTIDASE"/>
    <property type="match status" value="1"/>
</dbReference>
<accession>A0A0G1IUE2</accession>
<dbReference type="GO" id="GO:0008360">
    <property type="term" value="P:regulation of cell shape"/>
    <property type="evidence" value="ECO:0007669"/>
    <property type="project" value="UniProtKB-KW"/>
</dbReference>
<dbReference type="InterPro" id="IPR050515">
    <property type="entry name" value="Beta-lactam/transpept"/>
</dbReference>
<dbReference type="GO" id="GO:0071555">
    <property type="term" value="P:cell wall organization"/>
    <property type="evidence" value="ECO:0007669"/>
    <property type="project" value="UniProtKB-KW"/>
</dbReference>
<evidence type="ECO:0000256" key="7">
    <source>
        <dbReference type="ARBA" id="ARBA00022989"/>
    </source>
</evidence>
<dbReference type="Pfam" id="PF03717">
    <property type="entry name" value="PBP_dimer"/>
    <property type="match status" value="1"/>
</dbReference>
<keyword evidence="3" id="KW-1003">Cell membrane</keyword>
<evidence type="ECO:0000256" key="4">
    <source>
        <dbReference type="ARBA" id="ARBA00022692"/>
    </source>
</evidence>
<dbReference type="GO" id="GO:0008658">
    <property type="term" value="F:penicillin binding"/>
    <property type="evidence" value="ECO:0007669"/>
    <property type="project" value="InterPro"/>
</dbReference>
<keyword evidence="4 10" id="KW-0812">Transmembrane</keyword>
<dbReference type="GO" id="GO:0071972">
    <property type="term" value="F:peptidoglycan L,D-transpeptidase activity"/>
    <property type="evidence" value="ECO:0007669"/>
    <property type="project" value="TreeGrafter"/>
</dbReference>
<gene>
    <name evidence="13" type="ORF">UW23_C0015G0004</name>
</gene>
<feature type="domain" description="Penicillin-binding protein transpeptidase" evidence="11">
    <location>
        <begin position="190"/>
        <end position="507"/>
    </location>
</feature>
<dbReference type="EMBL" id="LCHN01000015">
    <property type="protein sequence ID" value="KKT35492.1"/>
    <property type="molecule type" value="Genomic_DNA"/>
</dbReference>
<name>A0A0G1IUE2_9BACT</name>
<keyword evidence="9" id="KW-0961">Cell wall biogenesis/degradation</keyword>
<evidence type="ECO:0000259" key="11">
    <source>
        <dbReference type="Pfam" id="PF00905"/>
    </source>
</evidence>
<evidence type="ECO:0000313" key="13">
    <source>
        <dbReference type="EMBL" id="KKT35492.1"/>
    </source>
</evidence>
<dbReference type="Gene3D" id="3.40.710.10">
    <property type="entry name" value="DD-peptidase/beta-lactamase superfamily"/>
    <property type="match status" value="1"/>
</dbReference>
<evidence type="ECO:0000256" key="6">
    <source>
        <dbReference type="ARBA" id="ARBA00022984"/>
    </source>
</evidence>
<evidence type="ECO:0000256" key="3">
    <source>
        <dbReference type="ARBA" id="ARBA00022475"/>
    </source>
</evidence>
<sequence>MSREWGSLILLKGLVAIILAFGLSRSLFLTIVMGGYFKELAEKNIVRIEVLVPVRGVISDRTGKPLVMNIENDRQVVRFYPAGEMAAAITGYVGSMSEGDLDNCHEDCLVEIGVGKAGLEKAYDGKLRGTPGEVVVEESAGGDVSKEIIRVESVSGENISTNIDLELQKELFVALKTALESSGKSGVAVAARVNGEVLALVSLPSYDPNLFIAGGKRSDYGGEFKDVADLIGDEEKKPLFNRAVSGEFAPGSVYKLVPALAALAEGKIEKSTLIADTGEIVIGEYRFGNWYLDKYGRIEGDINVEKALSRSNDVFFYRVGERLGVDLLSSWSSKLSLGESTGIDLPGESLGLVPTQYWKEKNMGTKWFLGDTYHMSIGQGNLMSTPIQINRMTSSVVSSWKCKLKLVGKEFCEDLKLQDEDRLVVLDGMMAACSDGGTAYPLFDYGGKIYCKTGTAQHGGEKDEPHAWVSVVVPKGDDPRNWIVLTVLIESGGEGSAVAAPVAAEVMPYLMGM</sequence>
<keyword evidence="5" id="KW-0133">Cell shape</keyword>
<comment type="subcellular location">
    <subcellularLocation>
        <location evidence="2">Cell membrane</location>
    </subcellularLocation>
    <subcellularLocation>
        <location evidence="1">Membrane</location>
        <topology evidence="1">Single-pass membrane protein</topology>
    </subcellularLocation>
</comment>
<keyword evidence="8 10" id="KW-0472">Membrane</keyword>
<dbReference type="InterPro" id="IPR001460">
    <property type="entry name" value="PCN-bd_Tpept"/>
</dbReference>
<evidence type="ECO:0000313" key="14">
    <source>
        <dbReference type="Proteomes" id="UP000034069"/>
    </source>
</evidence>
<dbReference type="PANTHER" id="PTHR30627:SF2">
    <property type="entry name" value="PEPTIDOGLYCAN D,D-TRANSPEPTIDASE MRDA"/>
    <property type="match status" value="1"/>
</dbReference>
<dbReference type="InterPro" id="IPR036138">
    <property type="entry name" value="PBP_dimer_sf"/>
</dbReference>
<evidence type="ECO:0000256" key="2">
    <source>
        <dbReference type="ARBA" id="ARBA00004236"/>
    </source>
</evidence>
<feature type="domain" description="Penicillin-binding protein dimerisation" evidence="12">
    <location>
        <begin position="71"/>
        <end position="147"/>
    </location>
</feature>
<dbReference type="PATRIC" id="fig|1618376.3.peg.450"/>
<dbReference type="Pfam" id="PF00905">
    <property type="entry name" value="Transpeptidase"/>
    <property type="match status" value="1"/>
</dbReference>
<evidence type="ECO:0000256" key="5">
    <source>
        <dbReference type="ARBA" id="ARBA00022960"/>
    </source>
</evidence>